<dbReference type="EMBL" id="BMNC01000001">
    <property type="protein sequence ID" value="GGM75167.1"/>
    <property type="molecule type" value="Genomic_DNA"/>
</dbReference>
<dbReference type="Proteomes" id="UP000597656">
    <property type="component" value="Unassembled WGS sequence"/>
</dbReference>
<dbReference type="RefSeq" id="WP_189153218.1">
    <property type="nucleotide sequence ID" value="NZ_BMNC01000001.1"/>
</dbReference>
<accession>A0ABQ2HC08</accession>
<dbReference type="PANTHER" id="PTHR37816">
    <property type="entry name" value="YALI0E33011P"/>
    <property type="match status" value="1"/>
</dbReference>
<dbReference type="Gene3D" id="3.40.50.300">
    <property type="entry name" value="P-loop containing nucleotide triphosphate hydrolases"/>
    <property type="match status" value="1"/>
</dbReference>
<dbReference type="SUPFAM" id="SSF52540">
    <property type="entry name" value="P-loop containing nucleoside triphosphate hydrolases"/>
    <property type="match status" value="1"/>
</dbReference>
<evidence type="ECO:0000313" key="1">
    <source>
        <dbReference type="EMBL" id="GGM75167.1"/>
    </source>
</evidence>
<evidence type="ECO:0000313" key="2">
    <source>
        <dbReference type="Proteomes" id="UP000597656"/>
    </source>
</evidence>
<dbReference type="InterPro" id="IPR027417">
    <property type="entry name" value="P-loop_NTPase"/>
</dbReference>
<proteinExistence type="predicted"/>
<gene>
    <name evidence="1" type="ORF">GCM10011609_08870</name>
</gene>
<comment type="caution">
    <text evidence="1">The sequence shown here is derived from an EMBL/GenBank/DDBJ whole genome shotgun (WGS) entry which is preliminary data.</text>
</comment>
<keyword evidence="2" id="KW-1185">Reference proteome</keyword>
<reference evidence="2" key="1">
    <citation type="journal article" date="2019" name="Int. J. Syst. Evol. Microbiol.">
        <title>The Global Catalogue of Microorganisms (GCM) 10K type strain sequencing project: providing services to taxonomists for standard genome sequencing and annotation.</title>
        <authorList>
            <consortium name="The Broad Institute Genomics Platform"/>
            <consortium name="The Broad Institute Genome Sequencing Center for Infectious Disease"/>
            <person name="Wu L."/>
            <person name="Ma J."/>
        </authorList>
    </citation>
    <scope>NUCLEOTIDE SEQUENCE [LARGE SCALE GENOMIC DNA]</scope>
    <source>
        <strain evidence="2">CGMCC 4.7319</strain>
    </source>
</reference>
<dbReference type="PANTHER" id="PTHR37816:SF1">
    <property type="entry name" value="TOXIN"/>
    <property type="match status" value="1"/>
</dbReference>
<sequence length="171" mass="19008">MKRVVILGRGGAGKSTLATALGTATGLPVIELDKHFWGPDLEPTPHDLWAIVQGELATGDEWVMDGDLGPYDVLEVRLARADTVLLLDYSFPRCAWRALLRSRENAEFWRWVWSWRRKSRPLLLESIATHAGDAKLHVLRSPRATARFMRTNVPGVHKGRPGTFSGRGATG</sequence>
<dbReference type="InterPro" id="IPR052922">
    <property type="entry name" value="Cytidylate_Kinase-2"/>
</dbReference>
<organism evidence="1 2">
    <name type="scientific">Lentzea pudingi</name>
    <dbReference type="NCBI Taxonomy" id="1789439"/>
    <lineage>
        <taxon>Bacteria</taxon>
        <taxon>Bacillati</taxon>
        <taxon>Actinomycetota</taxon>
        <taxon>Actinomycetes</taxon>
        <taxon>Pseudonocardiales</taxon>
        <taxon>Pseudonocardiaceae</taxon>
        <taxon>Lentzea</taxon>
    </lineage>
</organism>
<protein>
    <submittedName>
        <fullName evidence="1">DNA topology modulation protein FlaR</fullName>
    </submittedName>
</protein>
<name>A0ABQ2HC08_9PSEU</name>